<evidence type="ECO:0000256" key="1">
    <source>
        <dbReference type="ARBA" id="ARBA00005156"/>
    </source>
</evidence>
<evidence type="ECO:0000313" key="8">
    <source>
        <dbReference type="EMBL" id="KAA1112378.1"/>
    </source>
</evidence>
<evidence type="ECO:0000256" key="5">
    <source>
        <dbReference type="ARBA" id="ARBA00038092"/>
    </source>
</evidence>
<evidence type="ECO:0000256" key="3">
    <source>
        <dbReference type="ARBA" id="ARBA00022737"/>
    </source>
</evidence>
<dbReference type="EMBL" id="VDEP01000278">
    <property type="protein sequence ID" value="KAA1112378.1"/>
    <property type="molecule type" value="Genomic_DNA"/>
</dbReference>
<evidence type="ECO:0000256" key="2">
    <source>
        <dbReference type="ARBA" id="ARBA00022574"/>
    </source>
</evidence>
<organism evidence="8 9">
    <name type="scientific">Puccinia graminis f. sp. tritici</name>
    <dbReference type="NCBI Taxonomy" id="56615"/>
    <lineage>
        <taxon>Eukaryota</taxon>
        <taxon>Fungi</taxon>
        <taxon>Dikarya</taxon>
        <taxon>Basidiomycota</taxon>
        <taxon>Pucciniomycotina</taxon>
        <taxon>Pucciniomycetes</taxon>
        <taxon>Pucciniales</taxon>
        <taxon>Pucciniaceae</taxon>
        <taxon>Puccinia</taxon>
    </lineage>
</organism>
<evidence type="ECO:0000256" key="4">
    <source>
        <dbReference type="ARBA" id="ARBA00022801"/>
    </source>
</evidence>
<comment type="caution">
    <text evidence="8">The sequence shown here is derived from an EMBL/GenBank/DDBJ whole genome shotgun (WGS) entry which is preliminary data.</text>
</comment>
<dbReference type="GO" id="GO:0005737">
    <property type="term" value="C:cytoplasm"/>
    <property type="evidence" value="ECO:0007669"/>
    <property type="project" value="TreeGrafter"/>
</dbReference>
<reference evidence="8 9" key="1">
    <citation type="submission" date="2019-05" db="EMBL/GenBank/DDBJ databases">
        <title>Emergence of the Ug99 lineage of the wheat stem rust pathogen through somatic hybridization.</title>
        <authorList>
            <person name="Li F."/>
            <person name="Upadhyaya N.M."/>
            <person name="Sperschneider J."/>
            <person name="Matny O."/>
            <person name="Nguyen-Phuc H."/>
            <person name="Mago R."/>
            <person name="Raley C."/>
            <person name="Miller M.E."/>
            <person name="Silverstein K.A.T."/>
            <person name="Henningsen E."/>
            <person name="Hirsch C.D."/>
            <person name="Visser B."/>
            <person name="Pretorius Z.A."/>
            <person name="Steffenson B.J."/>
            <person name="Schwessinger B."/>
            <person name="Dodds P.N."/>
            <person name="Figueroa M."/>
        </authorList>
    </citation>
    <scope>NUCLEOTIDE SEQUENCE [LARGE SCALE GENOMIC DNA]</scope>
    <source>
        <strain evidence="8 9">Ug99</strain>
    </source>
</reference>
<dbReference type="EC" id="3.1.1.97" evidence="6"/>
<comment type="catalytic activity">
    <reaction evidence="7">
        <text>diphthine methyl ester-[translation elongation factor 2] + H2O = diphthine-[translation elongation factor 2] + methanol + H(+)</text>
        <dbReference type="Rhea" id="RHEA:42656"/>
        <dbReference type="Rhea" id="RHEA-COMP:10172"/>
        <dbReference type="Rhea" id="RHEA-COMP:10173"/>
        <dbReference type="ChEBI" id="CHEBI:15377"/>
        <dbReference type="ChEBI" id="CHEBI:15378"/>
        <dbReference type="ChEBI" id="CHEBI:17790"/>
        <dbReference type="ChEBI" id="CHEBI:79005"/>
        <dbReference type="ChEBI" id="CHEBI:82696"/>
        <dbReference type="EC" id="3.1.1.97"/>
    </reaction>
</comment>
<keyword evidence="2" id="KW-0853">WD repeat</keyword>
<dbReference type="GO" id="GO:0017183">
    <property type="term" value="P:protein histidyl modification to diphthamide"/>
    <property type="evidence" value="ECO:0007669"/>
    <property type="project" value="TreeGrafter"/>
</dbReference>
<dbReference type="PANTHER" id="PTHR46042">
    <property type="entry name" value="DIPHTHINE METHYLTRANSFERASE"/>
    <property type="match status" value="1"/>
</dbReference>
<keyword evidence="4" id="KW-0378">Hydrolase</keyword>
<comment type="similarity">
    <text evidence="5">Belongs to the DPH7 family.</text>
</comment>
<dbReference type="InterPro" id="IPR015943">
    <property type="entry name" value="WD40/YVTN_repeat-like_dom_sf"/>
</dbReference>
<accession>A0A5B0QGP6</accession>
<evidence type="ECO:0000313" key="9">
    <source>
        <dbReference type="Proteomes" id="UP000325313"/>
    </source>
</evidence>
<dbReference type="AlphaFoldDB" id="A0A5B0QGP6"/>
<dbReference type="GO" id="GO:0061685">
    <property type="term" value="F:diphthine methylesterase activity"/>
    <property type="evidence" value="ECO:0007669"/>
    <property type="project" value="UniProtKB-EC"/>
</dbReference>
<dbReference type="SUPFAM" id="SSF50978">
    <property type="entry name" value="WD40 repeat-like"/>
    <property type="match status" value="1"/>
</dbReference>
<protein>
    <recommendedName>
        <fullName evidence="6">methylated diphthine methylhydrolase</fullName>
        <ecNumber evidence="6">3.1.1.97</ecNumber>
    </recommendedName>
</protein>
<dbReference type="Gene3D" id="2.130.10.10">
    <property type="entry name" value="YVTN repeat-like/Quinoprotein amine dehydrogenase"/>
    <property type="match status" value="1"/>
</dbReference>
<dbReference type="InterPro" id="IPR036322">
    <property type="entry name" value="WD40_repeat_dom_sf"/>
</dbReference>
<dbReference type="SMART" id="SM00320">
    <property type="entry name" value="WD40"/>
    <property type="match status" value="2"/>
</dbReference>
<sequence length="424" mass="47458">MLSRLRALLSSNHQQQISKMTEAVGQPDCDTAGRPSTTIDTEYTPCSLEFCPARPRLGACGFYQTQQKEQPTATASDSESSPQVERIGRCVLFEASLDVDQGHGINYQQLQSFDCPAVLDQRWTQDPRNPILITADAQGDLNSYKLNDPFGDSPRLDRLHTFDCCPTKKDVLCLSLDISDKQNKSASPKIVCSLSNGQVVLLSQHSSSHSSAGLVEERRWDAHLYEPWTCAFDYWQPETVFTGGDDCQLKVWDTRDTLHRPVLVNKQFDGGVTAIRSDHLRDHVVAVGSYDSRLRIFDKRNMSRPILEEDCGGGIWRIKWDDRVTGRLLLATMHGGFRVLQISEHQPKVGVEDDSPRLSASVASSFTHRSGLAYGADWTPLLDHNHGVVPQDSEQFSPSTQLIGGCSFYDRALHFWTLDSHTYI</sequence>
<evidence type="ECO:0000256" key="7">
    <source>
        <dbReference type="ARBA" id="ARBA00047551"/>
    </source>
</evidence>
<gene>
    <name evidence="8" type="ORF">PGTUg99_014270</name>
</gene>
<dbReference type="InterPro" id="IPR052415">
    <property type="entry name" value="Diphthine_MTase"/>
</dbReference>
<proteinExistence type="inferred from homology"/>
<keyword evidence="3" id="KW-0677">Repeat</keyword>
<evidence type="ECO:0000256" key="6">
    <source>
        <dbReference type="ARBA" id="ARBA00039131"/>
    </source>
</evidence>
<name>A0A5B0QGP6_PUCGR</name>
<dbReference type="PANTHER" id="PTHR46042:SF1">
    <property type="entry name" value="DIPHTHINE METHYLTRANSFERASE"/>
    <property type="match status" value="1"/>
</dbReference>
<comment type="pathway">
    <text evidence="1">Protein modification; peptidyl-diphthamide biosynthesis.</text>
</comment>
<dbReference type="Proteomes" id="UP000325313">
    <property type="component" value="Unassembled WGS sequence"/>
</dbReference>
<dbReference type="InterPro" id="IPR001680">
    <property type="entry name" value="WD40_rpt"/>
</dbReference>